<evidence type="ECO:0000313" key="4">
    <source>
        <dbReference type="Proteomes" id="UP000006281"/>
    </source>
</evidence>
<evidence type="ECO:0000259" key="1">
    <source>
        <dbReference type="Pfam" id="PF00149"/>
    </source>
</evidence>
<dbReference type="Proteomes" id="UP000006281">
    <property type="component" value="Chromosome"/>
</dbReference>
<feature type="domain" description="Calcineurin-like phosphoesterase" evidence="1">
    <location>
        <begin position="181"/>
        <end position="381"/>
    </location>
</feature>
<dbReference type="InterPro" id="IPR041780">
    <property type="entry name" value="MPP_PrpE-like"/>
</dbReference>
<dbReference type="InterPro" id="IPR024028">
    <property type="entry name" value="PNKP_bac"/>
</dbReference>
<dbReference type="PANTHER" id="PTHR42850">
    <property type="entry name" value="METALLOPHOSPHOESTERASE"/>
    <property type="match status" value="1"/>
</dbReference>
<dbReference type="CDD" id="cd07423">
    <property type="entry name" value="MPP_Prp_like"/>
    <property type="match status" value="1"/>
</dbReference>
<dbReference type="InterPro" id="IPR050126">
    <property type="entry name" value="Ap4A_hydrolase"/>
</dbReference>
<accession>K0JZK4</accession>
<sequence length="828" mass="91212">MELKIPDLCLVVLVGASGSGKSTFARKHFKPTQVLSGDYFRGLVADDENDQSASGAAFDVLHYVAGKRLEAGRTTVVDATNVQRADRAHLVELAREHNVLPVVIVLDVPEEVCLARNAARPDRDFGPHVVRRHRTALRKSVKFLAKEGFRKVHVLRGQSEVDSAVIVPERLLNDLRHETGPFDVIGDVHGCRVELEELLVELGYDLVRDESGRAVDAVPPAGRRAAFVGDLVDRGPDTPGVLRLVMGMVDAGHAFVVCGNHEQKLVRALRGRNVQLKHGLAESLAQLAREPEEFRATVERFCDGLVSHYVLDGGDLVLAHAGLPERYHGRASGRVRGFALYGDTTGETDEYGLPVRYPWADEYRGRATVLYGHTPTPEAEWVNNTMCLDTGVVFGGKLTALRYPERELVSVPAHEVWYEPVRPLVVPEVERAPDVLALSDVTGRRTIETTHRGRVTVRPEQAASALEVMSRFAIDPNDLLYLPPTMAPTATSRRPDVLEHPEEAFAEYCAAGVREVICEEKHMGSRAVVLVRQDSGAIHTRTGRPFFDGPIADEFLARVRAAVTEADLWGRFETDWLLFDAELLPWNAKATGLIKDQYAAVGAAAVGALSAASDVLAAAAARGVDVADLVARTGSRLANATGYRAAYQQYIWPTEGLEGVRLAPFQLLAARGRTFHDRDHLWHLSTLDELRGEVFTRTRHRVVDTTDDAQVADAVRWWEDLTAAGGEGMVVKPLANLTKGERGLVQPGIKVRGREYLRIIYGPDYTEPDNLARLRQRALGAKRSLALREYAVGLEALERAARGEPLWRVHECVFAVLALESEPVDPRL</sequence>
<dbReference type="AlphaFoldDB" id="K0JZK4"/>
<dbReference type="PANTHER" id="PTHR42850:SF7">
    <property type="entry name" value="BIS(5'-NUCLEOSYL)-TETRAPHOSPHATASE PRPE [ASYMMETRICAL]"/>
    <property type="match status" value="1"/>
</dbReference>
<gene>
    <name evidence="3" type="ordered locus">BN6_23970</name>
</gene>
<dbReference type="GO" id="GO:0005737">
    <property type="term" value="C:cytoplasm"/>
    <property type="evidence" value="ECO:0007669"/>
    <property type="project" value="TreeGrafter"/>
</dbReference>
<dbReference type="GO" id="GO:0016791">
    <property type="term" value="F:phosphatase activity"/>
    <property type="evidence" value="ECO:0007669"/>
    <property type="project" value="TreeGrafter"/>
</dbReference>
<dbReference type="SUPFAM" id="SSF52540">
    <property type="entry name" value="P-loop containing nucleoside triphosphate hydrolases"/>
    <property type="match status" value="1"/>
</dbReference>
<dbReference type="HOGENOM" id="CLU_016728_0_0_11"/>
<dbReference type="SUPFAM" id="SSF56300">
    <property type="entry name" value="Metallo-dependent phosphatases"/>
    <property type="match status" value="1"/>
</dbReference>
<proteinExistence type="predicted"/>
<dbReference type="PATRIC" id="fig|1179773.3.peg.2398"/>
<organism evidence="3 4">
    <name type="scientific">Saccharothrix espanaensis (strain ATCC 51144 / DSM 44229 / JCM 9112 / NBRC 15066 / NRRL 15764)</name>
    <dbReference type="NCBI Taxonomy" id="1179773"/>
    <lineage>
        <taxon>Bacteria</taxon>
        <taxon>Bacillati</taxon>
        <taxon>Actinomycetota</taxon>
        <taxon>Actinomycetes</taxon>
        <taxon>Pseudonocardiales</taxon>
        <taxon>Pseudonocardiaceae</taxon>
        <taxon>Saccharothrix</taxon>
    </lineage>
</organism>
<dbReference type="Gene3D" id="3.30.470.30">
    <property type="entry name" value="DNA ligase/mRNA capping enzyme"/>
    <property type="match status" value="2"/>
</dbReference>
<dbReference type="Gene3D" id="3.40.50.300">
    <property type="entry name" value="P-loop containing nucleotide triphosphate hydrolases"/>
    <property type="match status" value="1"/>
</dbReference>
<dbReference type="SUPFAM" id="SSF56091">
    <property type="entry name" value="DNA ligase/mRNA capping enzyme, catalytic domain"/>
    <property type="match status" value="1"/>
</dbReference>
<evidence type="ECO:0000259" key="2">
    <source>
        <dbReference type="Pfam" id="PF16542"/>
    </source>
</evidence>
<dbReference type="RefSeq" id="WP_015099825.1">
    <property type="nucleotide sequence ID" value="NC_019673.1"/>
</dbReference>
<protein>
    <submittedName>
        <fullName evidence="3">Metallophosphoesterase</fullName>
    </submittedName>
</protein>
<dbReference type="eggNOG" id="COG0639">
    <property type="taxonomic scope" value="Bacteria"/>
</dbReference>
<dbReference type="InterPro" id="IPR029052">
    <property type="entry name" value="Metallo-depent_PP-like"/>
</dbReference>
<dbReference type="InterPro" id="IPR004843">
    <property type="entry name" value="Calcineurin-like_PHP"/>
</dbReference>
<dbReference type="eggNOG" id="COG4639">
    <property type="taxonomic scope" value="Bacteria"/>
</dbReference>
<feature type="domain" description="Polynucleotide kinase-phosphatase ligase" evidence="2">
    <location>
        <begin position="464"/>
        <end position="823"/>
    </location>
</feature>
<dbReference type="OrthoDB" id="9807890at2"/>
<name>K0JZK4_SACES</name>
<dbReference type="EMBL" id="HE804045">
    <property type="protein sequence ID" value="CCH29713.1"/>
    <property type="molecule type" value="Genomic_DNA"/>
</dbReference>
<evidence type="ECO:0000313" key="3">
    <source>
        <dbReference type="EMBL" id="CCH29713.1"/>
    </source>
</evidence>
<dbReference type="NCBIfam" id="TIGR04075">
    <property type="entry name" value="bacter_Pnkp"/>
    <property type="match status" value="1"/>
</dbReference>
<dbReference type="Pfam" id="PF00149">
    <property type="entry name" value="Metallophos"/>
    <property type="match status" value="1"/>
</dbReference>
<dbReference type="BioCyc" id="SESP1179773:BN6_RS11650-MONOMER"/>
<dbReference type="InterPro" id="IPR032380">
    <property type="entry name" value="PNKP_ligase_dom"/>
</dbReference>
<reference evidence="3 4" key="1">
    <citation type="journal article" date="2012" name="BMC Genomics">
        <title>Complete genome sequence of Saccharothrix espanaensis DSM 44229T and comparison to the other completely sequenced Pseudonocardiaceae.</title>
        <authorList>
            <person name="Strobel T."/>
            <person name="Al-Dilaimi A."/>
            <person name="Blom J."/>
            <person name="Gessner A."/>
            <person name="Kalinowski J."/>
            <person name="Luzhetska M."/>
            <person name="Puhler A."/>
            <person name="Szczepanowski R."/>
            <person name="Bechthold A."/>
            <person name="Ruckert C."/>
        </authorList>
    </citation>
    <scope>NUCLEOTIDE SEQUENCE [LARGE SCALE GENOMIC DNA]</scope>
    <source>
        <strain evidence="4">ATCC 51144 / DSM 44229 / JCM 9112 / NBRC 15066 / NRRL 15764</strain>
    </source>
</reference>
<dbReference type="InterPro" id="IPR027417">
    <property type="entry name" value="P-loop_NTPase"/>
</dbReference>
<dbReference type="Gene3D" id="3.60.21.10">
    <property type="match status" value="1"/>
</dbReference>
<dbReference type="Pfam" id="PF16542">
    <property type="entry name" value="PNKP_ligase"/>
    <property type="match status" value="1"/>
</dbReference>
<dbReference type="KEGG" id="sesp:BN6_23970"/>
<keyword evidence="4" id="KW-1185">Reference proteome</keyword>
<dbReference type="Pfam" id="PF13671">
    <property type="entry name" value="AAA_33"/>
    <property type="match status" value="1"/>
</dbReference>